<dbReference type="Gene3D" id="3.90.1640.10">
    <property type="entry name" value="inorganic pyrophosphatase (n-terminal core)"/>
    <property type="match status" value="1"/>
</dbReference>
<feature type="domain" description="DHHA1" evidence="2">
    <location>
        <begin position="229"/>
        <end position="316"/>
    </location>
</feature>
<name>A0A9D1T8C6_9FIRM</name>
<dbReference type="Pfam" id="PF01368">
    <property type="entry name" value="DHH"/>
    <property type="match status" value="1"/>
</dbReference>
<dbReference type="SUPFAM" id="SSF64182">
    <property type="entry name" value="DHH phosphoesterases"/>
    <property type="match status" value="1"/>
</dbReference>
<dbReference type="AlphaFoldDB" id="A0A9D1T8C6"/>
<evidence type="ECO:0000259" key="1">
    <source>
        <dbReference type="Pfam" id="PF01368"/>
    </source>
</evidence>
<gene>
    <name evidence="3" type="ORF">IAC80_06585</name>
</gene>
<protein>
    <submittedName>
        <fullName evidence="3">Bifunctional oligoribonuclease/PAP phosphatase NrnA</fullName>
    </submittedName>
</protein>
<dbReference type="Proteomes" id="UP000886889">
    <property type="component" value="Unassembled WGS sequence"/>
</dbReference>
<dbReference type="Pfam" id="PF02272">
    <property type="entry name" value="DHHA1"/>
    <property type="match status" value="1"/>
</dbReference>
<dbReference type="InterPro" id="IPR001667">
    <property type="entry name" value="DDH_dom"/>
</dbReference>
<dbReference type="GO" id="GO:0003676">
    <property type="term" value="F:nucleic acid binding"/>
    <property type="evidence" value="ECO:0007669"/>
    <property type="project" value="InterPro"/>
</dbReference>
<evidence type="ECO:0000313" key="3">
    <source>
        <dbReference type="EMBL" id="HIV23589.1"/>
    </source>
</evidence>
<reference evidence="3" key="1">
    <citation type="submission" date="2020-10" db="EMBL/GenBank/DDBJ databases">
        <authorList>
            <person name="Gilroy R."/>
        </authorList>
    </citation>
    <scope>NUCLEOTIDE SEQUENCE</scope>
    <source>
        <strain evidence="3">ChiBcec6-7307</strain>
    </source>
</reference>
<dbReference type="PANTHER" id="PTHR47618:SF1">
    <property type="entry name" value="BIFUNCTIONAL OLIGORIBONUCLEASE AND PAP PHOSPHATASE NRNA"/>
    <property type="match status" value="1"/>
</dbReference>
<accession>A0A9D1T8C6</accession>
<dbReference type="EMBL" id="DVOS01000056">
    <property type="protein sequence ID" value="HIV23589.1"/>
    <property type="molecule type" value="Genomic_DNA"/>
</dbReference>
<comment type="caution">
    <text evidence="3">The sequence shown here is derived from an EMBL/GenBank/DDBJ whole genome shotgun (WGS) entry which is preliminary data.</text>
</comment>
<dbReference type="PANTHER" id="PTHR47618">
    <property type="entry name" value="BIFUNCTIONAL OLIGORIBONUCLEASE AND PAP PHOSPHATASE NRNA"/>
    <property type="match status" value="1"/>
</dbReference>
<dbReference type="InterPro" id="IPR038763">
    <property type="entry name" value="DHH_sf"/>
</dbReference>
<dbReference type="InterPro" id="IPR003156">
    <property type="entry name" value="DHHA1_dom"/>
</dbReference>
<feature type="domain" description="DDH" evidence="1">
    <location>
        <begin position="13"/>
        <end position="153"/>
    </location>
</feature>
<reference evidence="3" key="2">
    <citation type="journal article" date="2021" name="PeerJ">
        <title>Extensive microbial diversity within the chicken gut microbiome revealed by metagenomics and culture.</title>
        <authorList>
            <person name="Gilroy R."/>
            <person name="Ravi A."/>
            <person name="Getino M."/>
            <person name="Pursley I."/>
            <person name="Horton D.L."/>
            <person name="Alikhan N.F."/>
            <person name="Baker D."/>
            <person name="Gharbi K."/>
            <person name="Hall N."/>
            <person name="Watson M."/>
            <person name="Adriaenssens E.M."/>
            <person name="Foster-Nyarko E."/>
            <person name="Jarju S."/>
            <person name="Secka A."/>
            <person name="Antonio M."/>
            <person name="Oren A."/>
            <person name="Chaudhuri R.R."/>
            <person name="La Ragione R."/>
            <person name="Hildebrand F."/>
            <person name="Pallen M.J."/>
        </authorList>
    </citation>
    <scope>NUCLEOTIDE SEQUENCE</scope>
    <source>
        <strain evidence="3">ChiBcec6-7307</strain>
    </source>
</reference>
<organism evidence="3 4">
    <name type="scientific">Candidatus Merdiplasma excrementigallinarum</name>
    <dbReference type="NCBI Taxonomy" id="2840864"/>
    <lineage>
        <taxon>Bacteria</taxon>
        <taxon>Bacillati</taxon>
        <taxon>Bacillota</taxon>
        <taxon>Clostridia</taxon>
        <taxon>Lachnospirales</taxon>
        <taxon>Lachnospiraceae</taxon>
        <taxon>Lachnospiraceae incertae sedis</taxon>
        <taxon>Candidatus Merdiplasma</taxon>
    </lineage>
</organism>
<evidence type="ECO:0000313" key="4">
    <source>
        <dbReference type="Proteomes" id="UP000886889"/>
    </source>
</evidence>
<dbReference type="InterPro" id="IPR051319">
    <property type="entry name" value="Oligoribo/pAp-PDE_c-di-AMP_PDE"/>
</dbReference>
<evidence type="ECO:0000259" key="2">
    <source>
        <dbReference type="Pfam" id="PF02272"/>
    </source>
</evidence>
<dbReference type="Gene3D" id="3.10.310.30">
    <property type="match status" value="1"/>
</dbReference>
<proteinExistence type="predicted"/>
<sequence length="320" mass="35605">MINLTEELQGAKQVAIAGHVRPDGDCVGACIGLSLYLREYFPQLQVTVYLGDFQDSFRFLKGTDQVTDDCTGSREYDVFFALDCGDTKRLGDAVRYFDTAKKTVCIDHHVSNGSFADVNYVEPEASSTCELVCQILEEDKITKEMAEALYMGMAHDTGLFTYSCTSSRTMRTAGMLMDKGIDFTDIVDRTYVQKTYLQNQILGRALLESITMLDGKIIFSAIRQKDMAFYGVEPKDLDGIVQQLRSTRGVEGAIFLYQTGPQEFKVSMRSNGKIDVSVIACYFGGGGHKKAAGCTMQGTVYDVINNVVKHMDKQLRQEEP</sequence>